<sequence length="98" mass="11355">MRKDREHKKRKSNMEEAEEAQMEKVGNMRSNRGIIPTTSIHRDRSHDLGAKMVISEFLRGSLRSLTTLRIIVSQFVRNAFVGRHYSGRKGQPEEDSNE</sequence>
<dbReference type="Proteomes" id="UP001314170">
    <property type="component" value="Unassembled WGS sequence"/>
</dbReference>
<accession>A0AAV1R036</accession>
<feature type="compositionally biased region" description="Basic residues" evidence="1">
    <location>
        <begin position="1"/>
        <end position="11"/>
    </location>
</feature>
<evidence type="ECO:0000313" key="3">
    <source>
        <dbReference type="Proteomes" id="UP001314170"/>
    </source>
</evidence>
<gene>
    <name evidence="2" type="ORF">DCAF_LOCUS4798</name>
</gene>
<reference evidence="2 3" key="1">
    <citation type="submission" date="2024-01" db="EMBL/GenBank/DDBJ databases">
        <authorList>
            <person name="Waweru B."/>
        </authorList>
    </citation>
    <scope>NUCLEOTIDE SEQUENCE [LARGE SCALE GENOMIC DNA]</scope>
</reference>
<proteinExistence type="predicted"/>
<evidence type="ECO:0000256" key="1">
    <source>
        <dbReference type="SAM" id="MobiDB-lite"/>
    </source>
</evidence>
<keyword evidence="3" id="KW-1185">Reference proteome</keyword>
<name>A0AAV1R036_9ROSI</name>
<dbReference type="AlphaFoldDB" id="A0AAV1R036"/>
<comment type="caution">
    <text evidence="2">The sequence shown here is derived from an EMBL/GenBank/DDBJ whole genome shotgun (WGS) entry which is preliminary data.</text>
</comment>
<protein>
    <submittedName>
        <fullName evidence="2">Uncharacterized protein</fullName>
    </submittedName>
</protein>
<feature type="region of interest" description="Disordered" evidence="1">
    <location>
        <begin position="1"/>
        <end position="42"/>
    </location>
</feature>
<organism evidence="2 3">
    <name type="scientific">Dovyalis caffra</name>
    <dbReference type="NCBI Taxonomy" id="77055"/>
    <lineage>
        <taxon>Eukaryota</taxon>
        <taxon>Viridiplantae</taxon>
        <taxon>Streptophyta</taxon>
        <taxon>Embryophyta</taxon>
        <taxon>Tracheophyta</taxon>
        <taxon>Spermatophyta</taxon>
        <taxon>Magnoliopsida</taxon>
        <taxon>eudicotyledons</taxon>
        <taxon>Gunneridae</taxon>
        <taxon>Pentapetalae</taxon>
        <taxon>rosids</taxon>
        <taxon>fabids</taxon>
        <taxon>Malpighiales</taxon>
        <taxon>Salicaceae</taxon>
        <taxon>Flacourtieae</taxon>
        <taxon>Dovyalis</taxon>
    </lineage>
</organism>
<evidence type="ECO:0000313" key="2">
    <source>
        <dbReference type="EMBL" id="CAK7327091.1"/>
    </source>
</evidence>
<dbReference type="EMBL" id="CAWUPB010000851">
    <property type="protein sequence ID" value="CAK7327091.1"/>
    <property type="molecule type" value="Genomic_DNA"/>
</dbReference>